<feature type="transmembrane region" description="Helical" evidence="1">
    <location>
        <begin position="248"/>
        <end position="268"/>
    </location>
</feature>
<keyword evidence="1" id="KW-0472">Membrane</keyword>
<evidence type="ECO:0000313" key="4">
    <source>
        <dbReference type="Proteomes" id="UP000553888"/>
    </source>
</evidence>
<reference evidence="3 4" key="1">
    <citation type="submission" date="2020-07" db="EMBL/GenBank/DDBJ databases">
        <title>Sequencing the genomes of 1000 actinobacteria strains.</title>
        <authorList>
            <person name="Klenk H.-P."/>
        </authorList>
    </citation>
    <scope>NUCLEOTIDE SEQUENCE [LARGE SCALE GENOMIC DNA]</scope>
    <source>
        <strain evidence="3 4">DSM 23141</strain>
    </source>
</reference>
<evidence type="ECO:0000259" key="2">
    <source>
        <dbReference type="Pfam" id="PF21725"/>
    </source>
</evidence>
<dbReference type="RefSeq" id="WP_179566760.1">
    <property type="nucleotide sequence ID" value="NZ_JACBZY010000001.1"/>
</dbReference>
<accession>A0A852YC38</accession>
<dbReference type="EMBL" id="JACBZY010000001">
    <property type="protein sequence ID" value="NYG98900.1"/>
    <property type="molecule type" value="Genomic_DNA"/>
</dbReference>
<dbReference type="AlphaFoldDB" id="A0A852YC38"/>
<dbReference type="Pfam" id="PF21725">
    <property type="entry name" value="T7SS_signal"/>
    <property type="match status" value="1"/>
</dbReference>
<dbReference type="InterPro" id="IPR049082">
    <property type="entry name" value="T7SS_signal"/>
</dbReference>
<comment type="caution">
    <text evidence="3">The sequence shown here is derived from an EMBL/GenBank/DDBJ whole genome shotgun (WGS) entry which is preliminary data.</text>
</comment>
<keyword evidence="1" id="KW-0812">Transmembrane</keyword>
<protein>
    <recommendedName>
        <fullName evidence="2">Putative T7SS secretion signal domain-containing protein</fullName>
    </recommendedName>
</protein>
<feature type="transmembrane region" description="Helical" evidence="1">
    <location>
        <begin position="208"/>
        <end position="236"/>
    </location>
</feature>
<proteinExistence type="predicted"/>
<organism evidence="3 4">
    <name type="scientific">Schumannella luteola</name>
    <dbReference type="NCBI Taxonomy" id="472059"/>
    <lineage>
        <taxon>Bacteria</taxon>
        <taxon>Bacillati</taxon>
        <taxon>Actinomycetota</taxon>
        <taxon>Actinomycetes</taxon>
        <taxon>Micrococcales</taxon>
        <taxon>Microbacteriaceae</taxon>
        <taxon>Schumannella</taxon>
    </lineage>
</organism>
<name>A0A852YC38_9MICO</name>
<dbReference type="Proteomes" id="UP000553888">
    <property type="component" value="Unassembled WGS sequence"/>
</dbReference>
<keyword evidence="4" id="KW-1185">Reference proteome</keyword>
<sequence length="424" mass="45507">MADHEYDKLKGEPTLVKSKATHYLNIADAIQRSVTSLKSVQSKADMTSKAVDAVRESAGDVADDIDKAHDRYHNTATALVTYAGKLDTAQSDAETAITKINEKQGAADAAHKRLTTASDAIDDAADEDKADATKAAQGYSQLSMIADSELRSAQDAWRSARDDKDAAARVAITAIVEVVEGKLKHGLEDSFWDDWGDIIKKICEVAGILSIFLGWVPGLGQFLMILGAIGALITLVESVVKALNGGSWMDVAFAAVGVVLSVFGGNIGKYLGKLVKAKGLTIAMKAPRREFKALTGISKGKKGSELADVQHLLGQPGKLPSAMKDIFGTNPFKVKTWDIKQAFHDFRRNPLGVQGFDNPQFASSVANQIKGYQVALNVWNYRGIAGKVESLGNNPLDTHDSSPISLKPDSILKDLAHGRPPVHF</sequence>
<evidence type="ECO:0000256" key="1">
    <source>
        <dbReference type="SAM" id="Phobius"/>
    </source>
</evidence>
<evidence type="ECO:0000313" key="3">
    <source>
        <dbReference type="EMBL" id="NYG98900.1"/>
    </source>
</evidence>
<gene>
    <name evidence="3" type="ORF">BJ979_001526</name>
</gene>
<feature type="domain" description="Putative T7SS secretion signal" evidence="2">
    <location>
        <begin position="9"/>
        <end position="177"/>
    </location>
</feature>
<keyword evidence="1" id="KW-1133">Transmembrane helix</keyword>